<dbReference type="Proteomes" id="UP000000391">
    <property type="component" value="Chromosome"/>
</dbReference>
<dbReference type="SUPFAM" id="SSF64182">
    <property type="entry name" value="DHH phosphoesterases"/>
    <property type="match status" value="1"/>
</dbReference>
<evidence type="ECO:0000313" key="4">
    <source>
        <dbReference type="Proteomes" id="UP000000391"/>
    </source>
</evidence>
<dbReference type="AlphaFoldDB" id="D7E6B4"/>
<dbReference type="KEGG" id="mev:Metev_0206"/>
<dbReference type="GO" id="GO:0004527">
    <property type="term" value="F:exonuclease activity"/>
    <property type="evidence" value="ECO:0007669"/>
    <property type="project" value="UniProtKB-KW"/>
</dbReference>
<dbReference type="OrthoDB" id="36101at2157"/>
<dbReference type="InterPro" id="IPR001667">
    <property type="entry name" value="DDH_dom"/>
</dbReference>
<name>D7E6B4_METEZ</name>
<dbReference type="InterPro" id="IPR003156">
    <property type="entry name" value="DHHA1_dom"/>
</dbReference>
<dbReference type="Gene3D" id="3.90.1640.30">
    <property type="match status" value="1"/>
</dbReference>
<sequence length="450" mass="48743">MTGNSESLDELISTAKQVSETILKYSNVRVVSHNDTDGITSAAIICQALLREKIRYHATIVSRLDESVIEDVNNTISEGDLVIFCDMGSGQPDLISNVSEDTVVIDHHNPEGESTAKAVLNPHFSEIDGSTYLSASGSTYMVAREMDSSNVDLSGLAVTGAIGDKQVFESANEFILDESVKNSVISVKKGLKIGEGDIAQLLENVPEPYLDISGDREKIDEFLSSLNVHGNINDLDSEDFKKLASAITLKIIKNASTEAVESVIGDVYTLNKEPVQDIYEFIRILNACGKVKKGGLGLTLCLRDTSVLDEARQISLEYNRNIVDQIKKAESLIQCGSNIRYLNAESMDSIGIVAGVIIRYMYPDMPVIATNEVEDVVKVSARATHHLIEKGVDLNYAMREAAKLTVGSGGGHNIAAGAAIEKGQVENFINIVDDIIGKQLNPDTESSDED</sequence>
<dbReference type="InterPro" id="IPR038763">
    <property type="entry name" value="DHH_sf"/>
</dbReference>
<feature type="domain" description="DHHA1" evidence="2">
    <location>
        <begin position="346"/>
        <end position="437"/>
    </location>
</feature>
<dbReference type="Pfam" id="PF02272">
    <property type="entry name" value="DHHA1"/>
    <property type="match status" value="1"/>
</dbReference>
<protein>
    <submittedName>
        <fullName evidence="3">Phosphoesterase RecJ domain protein</fullName>
    </submittedName>
</protein>
<dbReference type="RefSeq" id="WP_013193704.1">
    <property type="nucleotide sequence ID" value="NC_014253.1"/>
</dbReference>
<accession>D7E6B4</accession>
<dbReference type="InterPro" id="IPR051673">
    <property type="entry name" value="SSDNA_exonuclease_RecJ"/>
</dbReference>
<dbReference type="Pfam" id="PF01368">
    <property type="entry name" value="DHH"/>
    <property type="match status" value="1"/>
</dbReference>
<gene>
    <name evidence="3" type="ordered locus">Metev_0206</name>
</gene>
<dbReference type="Gene3D" id="3.10.310.30">
    <property type="match status" value="1"/>
</dbReference>
<evidence type="ECO:0000259" key="1">
    <source>
        <dbReference type="Pfam" id="PF01368"/>
    </source>
</evidence>
<dbReference type="EMBL" id="CP002069">
    <property type="protein sequence ID" value="ADI73136.1"/>
    <property type="molecule type" value="Genomic_DNA"/>
</dbReference>
<reference evidence="3 4" key="1">
    <citation type="submission" date="2010-06" db="EMBL/GenBank/DDBJ databases">
        <title>Complete sequence chromosome of Methanohalobium evestigatum Z-7303.</title>
        <authorList>
            <consortium name="US DOE Joint Genome Institute"/>
            <person name="Lucas S."/>
            <person name="Copeland A."/>
            <person name="Lapidus A."/>
            <person name="Cheng J.-F."/>
            <person name="Bruce D."/>
            <person name="Goodwin L."/>
            <person name="Pitluck S."/>
            <person name="Saunders E."/>
            <person name="Detter J.C."/>
            <person name="Han C."/>
            <person name="Tapia R."/>
            <person name="Land M."/>
            <person name="Hauser L."/>
            <person name="Kyrpides N."/>
            <person name="Mikhailova N."/>
            <person name="Sieprawska-Lupa M."/>
            <person name="Whitman W.B."/>
            <person name="Anderson I."/>
            <person name="Woyke T."/>
        </authorList>
    </citation>
    <scope>NUCLEOTIDE SEQUENCE [LARGE SCALE GENOMIC DNA]</scope>
    <source>
        <strain evidence="4">ATCC BAA-1072 / DSM 3721 / NBRC 107634 / OCM 161 / Z-7303</strain>
    </source>
</reference>
<proteinExistence type="predicted"/>
<dbReference type="GO" id="GO:0003676">
    <property type="term" value="F:nucleic acid binding"/>
    <property type="evidence" value="ECO:0007669"/>
    <property type="project" value="InterPro"/>
</dbReference>
<organism evidence="3 4">
    <name type="scientific">Methanohalobium evestigatum (strain ATCC BAA-1072 / DSM 3721 / NBRC 107634 / OCM 161 / Z-7303)</name>
    <dbReference type="NCBI Taxonomy" id="644295"/>
    <lineage>
        <taxon>Archaea</taxon>
        <taxon>Methanobacteriati</taxon>
        <taxon>Methanobacteriota</taxon>
        <taxon>Stenosarchaea group</taxon>
        <taxon>Methanomicrobia</taxon>
        <taxon>Methanosarcinales</taxon>
        <taxon>Methanosarcinaceae</taxon>
        <taxon>Methanohalobium</taxon>
    </lineage>
</organism>
<dbReference type="PANTHER" id="PTHR30255">
    <property type="entry name" value="SINGLE-STRANDED-DNA-SPECIFIC EXONUCLEASE RECJ"/>
    <property type="match status" value="1"/>
</dbReference>
<evidence type="ECO:0000313" key="3">
    <source>
        <dbReference type="EMBL" id="ADI73136.1"/>
    </source>
</evidence>
<keyword evidence="4" id="KW-1185">Reference proteome</keyword>
<dbReference type="STRING" id="644295.Metev_0206"/>
<dbReference type="GeneID" id="9345818"/>
<dbReference type="PANTHER" id="PTHR30255:SF2">
    <property type="entry name" value="SINGLE-STRANDED-DNA-SPECIFIC EXONUCLEASE RECJ"/>
    <property type="match status" value="1"/>
</dbReference>
<dbReference type="HOGENOM" id="CLU_042622_0_0_2"/>
<feature type="domain" description="DDH" evidence="1">
    <location>
        <begin position="28"/>
        <end position="144"/>
    </location>
</feature>
<evidence type="ECO:0000259" key="2">
    <source>
        <dbReference type="Pfam" id="PF02272"/>
    </source>
</evidence>